<proteinExistence type="predicted"/>
<dbReference type="PANTHER" id="PTHR32329:SF4">
    <property type="entry name" value="ACTIVATOR OF 2-HYDROXYACYL-COA DEHYDRATASE"/>
    <property type="match status" value="1"/>
</dbReference>
<comment type="caution">
    <text evidence="2">The sequence shown here is derived from an EMBL/GenBank/DDBJ whole genome shotgun (WGS) entry which is preliminary data.</text>
</comment>
<dbReference type="PANTHER" id="PTHR32329">
    <property type="entry name" value="BIFUNCTIONAL PROTEIN [INCLUDES 2-HYDROXYACYL-COA DEHYDRATASE (N-TER) AND ITS ACTIVATOR DOMAIN (C_TERM)-RELATED"/>
    <property type="match status" value="1"/>
</dbReference>
<keyword evidence="3" id="KW-1185">Reference proteome</keyword>
<feature type="compositionally biased region" description="Basic and acidic residues" evidence="1">
    <location>
        <begin position="430"/>
        <end position="439"/>
    </location>
</feature>
<name>A0A926HSZ7_9FIRM</name>
<evidence type="ECO:0000313" key="3">
    <source>
        <dbReference type="Proteomes" id="UP000620366"/>
    </source>
</evidence>
<accession>A0A926HSZ7</accession>
<dbReference type="EMBL" id="JACRSP010000001">
    <property type="protein sequence ID" value="MBC8535339.1"/>
    <property type="molecule type" value="Genomic_DNA"/>
</dbReference>
<dbReference type="AlphaFoldDB" id="A0A926HSZ7"/>
<organism evidence="2 3">
    <name type="scientific">Feifania hominis</name>
    <dbReference type="NCBI Taxonomy" id="2763660"/>
    <lineage>
        <taxon>Bacteria</taxon>
        <taxon>Bacillati</taxon>
        <taxon>Bacillota</taxon>
        <taxon>Clostridia</taxon>
        <taxon>Eubacteriales</taxon>
        <taxon>Feifaniaceae</taxon>
        <taxon>Feifania</taxon>
    </lineage>
</organism>
<evidence type="ECO:0000313" key="2">
    <source>
        <dbReference type="EMBL" id="MBC8535339.1"/>
    </source>
</evidence>
<dbReference type="RefSeq" id="WP_283243538.1">
    <property type="nucleotide sequence ID" value="NZ_JACRSP010000001.1"/>
</dbReference>
<protein>
    <submittedName>
        <fullName evidence="2">2-hydroxyacyl-CoA dehydratase</fullName>
    </submittedName>
</protein>
<sequence>MKKRHDGASEYAVFTKEMKKTHTILLPMMLPTHFALINHLMHEHGYKSEVMTNDSRSVVEAGVESVHNDTCYPALLVIGQMLDAIRSGKYDPKRIAFMITQTGGGCRASNYIALLRKALEKNGYGDIPVISMNLAGLESSPGFQLTPTFCMQLVYAVVIGDLLMLLQNQCRPYEKTPGDTDRMVSRWTERIIREMSGRSVLRYAGLKKLYPEILQDFASIPRHGEKKVRVGIVGEIYVKYSPLGNNHLEEFLLAEGAEPVVPGLVGFCMYCAYNARVDRKLYGGGLLRVLGSNVAYRFFDRRNREMADAIRRHGVFTAPGDFSKTVRLASEYVNLGVKMGEGWLLPGEMAELLESGVNNIVCTQPFGCLPNHIAGKGVVNELKRRNEGANIVAIDYDPGASEVNQQNRIKMMLANARREKQQAGGAQNFRMEKPEPSMR</sequence>
<dbReference type="Proteomes" id="UP000620366">
    <property type="component" value="Unassembled WGS sequence"/>
</dbReference>
<feature type="region of interest" description="Disordered" evidence="1">
    <location>
        <begin position="419"/>
        <end position="439"/>
    </location>
</feature>
<reference evidence="2" key="1">
    <citation type="submission" date="2020-08" db="EMBL/GenBank/DDBJ databases">
        <title>Genome public.</title>
        <authorList>
            <person name="Liu C."/>
            <person name="Sun Q."/>
        </authorList>
    </citation>
    <scope>NUCLEOTIDE SEQUENCE</scope>
    <source>
        <strain evidence="2">BX7</strain>
    </source>
</reference>
<gene>
    <name evidence="2" type="ORF">H8695_01335</name>
</gene>
<dbReference type="InterPro" id="IPR051805">
    <property type="entry name" value="Dehydratase_Activator_Redct"/>
</dbReference>
<evidence type="ECO:0000256" key="1">
    <source>
        <dbReference type="SAM" id="MobiDB-lite"/>
    </source>
</evidence>